<gene>
    <name evidence="1" type="ORF">ABT39_MTgene3477</name>
</gene>
<sequence>MLLTMDLDMKMQDTLLAPDSNLLMQSVLNMPLSLPLQVVGQPRLRPLYINL</sequence>
<accession>A0A101LU06</accession>
<proteinExistence type="predicted"/>
<dbReference type="AlphaFoldDB" id="A0A101LU06"/>
<protein>
    <submittedName>
        <fullName evidence="1">Uncharacterized protein</fullName>
    </submittedName>
</protein>
<evidence type="ECO:0000313" key="1">
    <source>
        <dbReference type="EMBL" id="KUM45304.1"/>
    </source>
</evidence>
<reference evidence="1" key="1">
    <citation type="journal article" date="2015" name="Genome Biol. Evol.">
        <title>Organellar Genomes of White Spruce (Picea glauca): Assembly and Annotation.</title>
        <authorList>
            <person name="Jackman S.D."/>
            <person name="Warren R.L."/>
            <person name="Gibb E.A."/>
            <person name="Vandervalk B.P."/>
            <person name="Mohamadi H."/>
            <person name="Chu J."/>
            <person name="Raymond A."/>
            <person name="Pleasance S."/>
            <person name="Coope R."/>
            <person name="Wildung M.R."/>
            <person name="Ritland C.E."/>
            <person name="Bousquet J."/>
            <person name="Jones S.J."/>
            <person name="Bohlmann J."/>
            <person name="Birol I."/>
        </authorList>
    </citation>
    <scope>NUCLEOTIDE SEQUENCE [LARGE SCALE GENOMIC DNA]</scope>
    <source>
        <tissue evidence="1">Flushing bud</tissue>
    </source>
</reference>
<dbReference type="EMBL" id="LKAM01000021">
    <property type="protein sequence ID" value="KUM45304.1"/>
    <property type="molecule type" value="Genomic_DNA"/>
</dbReference>
<name>A0A101LU06_PICGL</name>
<comment type="caution">
    <text evidence="1">The sequence shown here is derived from an EMBL/GenBank/DDBJ whole genome shotgun (WGS) entry which is preliminary data.</text>
</comment>
<geneLocation type="mitochondrion" evidence="1"/>
<keyword evidence="1" id="KW-0496">Mitochondrion</keyword>
<organism evidence="1">
    <name type="scientific">Picea glauca</name>
    <name type="common">White spruce</name>
    <name type="synonym">Pinus glauca</name>
    <dbReference type="NCBI Taxonomy" id="3330"/>
    <lineage>
        <taxon>Eukaryota</taxon>
        <taxon>Viridiplantae</taxon>
        <taxon>Streptophyta</taxon>
        <taxon>Embryophyta</taxon>
        <taxon>Tracheophyta</taxon>
        <taxon>Spermatophyta</taxon>
        <taxon>Pinopsida</taxon>
        <taxon>Pinidae</taxon>
        <taxon>Conifers I</taxon>
        <taxon>Pinales</taxon>
        <taxon>Pinaceae</taxon>
        <taxon>Picea</taxon>
    </lineage>
</organism>